<evidence type="ECO:0000313" key="3">
    <source>
        <dbReference type="EMBL" id="RDU73924.1"/>
    </source>
</evidence>
<dbReference type="EMBL" id="NXLX01000007">
    <property type="protein sequence ID" value="RDU73924.1"/>
    <property type="molecule type" value="Genomic_DNA"/>
</dbReference>
<proteinExistence type="predicted"/>
<dbReference type="Gene3D" id="1.10.530.40">
    <property type="match status" value="1"/>
</dbReference>
<dbReference type="OrthoDB" id="5323745at2"/>
<keyword evidence="4" id="KW-1185">Reference proteome</keyword>
<keyword evidence="2" id="KW-0081">Bacteriolytic enzyme</keyword>
<keyword evidence="1" id="KW-0929">Antimicrobial</keyword>
<evidence type="ECO:0000256" key="2">
    <source>
        <dbReference type="ARBA" id="ARBA00022638"/>
    </source>
</evidence>
<dbReference type="GO" id="GO:0003796">
    <property type="term" value="F:lysozyme activity"/>
    <property type="evidence" value="ECO:0007669"/>
    <property type="project" value="InterPro"/>
</dbReference>
<sequence length="192" mass="22197">MGADTEEDAFVQNARVFIEQYEGFSSDIYYDSEKIPHIGFGFNLSDKSTFFLVKPKIQEEGLLFEKIEAFTFKKEDGKYKLKKNDKNSEVFGELKDKFDIQGKKQLNDFLITTKEKLADGANDKYLKSILKENLPFHINKQEAQKILKLLIDKKKLDLAKKLYGICQKIQTNTHKSNTRSLLIVSNQDLSKL</sequence>
<dbReference type="AlphaFoldDB" id="A0A3D8JAM9"/>
<accession>A0A3D8JAM9</accession>
<dbReference type="SUPFAM" id="SSF53955">
    <property type="entry name" value="Lysozyme-like"/>
    <property type="match status" value="1"/>
</dbReference>
<dbReference type="InterPro" id="IPR023347">
    <property type="entry name" value="Lysozyme_dom_sf"/>
</dbReference>
<dbReference type="GO" id="GO:0031640">
    <property type="term" value="P:killing of cells of another organism"/>
    <property type="evidence" value="ECO:0007669"/>
    <property type="project" value="UniProtKB-KW"/>
</dbReference>
<dbReference type="RefSeq" id="WP_115578890.1">
    <property type="nucleotide sequence ID" value="NZ_NXLX01000007.1"/>
</dbReference>
<gene>
    <name evidence="3" type="ORF">CQA57_03675</name>
</gene>
<protein>
    <submittedName>
        <fullName evidence="3">Uncharacterized protein</fullName>
    </submittedName>
</protein>
<evidence type="ECO:0000256" key="1">
    <source>
        <dbReference type="ARBA" id="ARBA00022529"/>
    </source>
</evidence>
<dbReference type="GO" id="GO:0042742">
    <property type="term" value="P:defense response to bacterium"/>
    <property type="evidence" value="ECO:0007669"/>
    <property type="project" value="UniProtKB-KW"/>
</dbReference>
<dbReference type="Proteomes" id="UP000256695">
    <property type="component" value="Unassembled WGS sequence"/>
</dbReference>
<evidence type="ECO:0000313" key="4">
    <source>
        <dbReference type="Proteomes" id="UP000256695"/>
    </source>
</evidence>
<dbReference type="InterPro" id="IPR023346">
    <property type="entry name" value="Lysozyme-like_dom_sf"/>
</dbReference>
<reference evidence="3 4" key="1">
    <citation type="submission" date="2018-04" db="EMBL/GenBank/DDBJ databases">
        <title>Novel Campyloabacter and Helicobacter Species and Strains.</title>
        <authorList>
            <person name="Mannion A.J."/>
            <person name="Shen Z."/>
            <person name="Fox J.G."/>
        </authorList>
    </citation>
    <scope>NUCLEOTIDE SEQUENCE [LARGE SCALE GENOMIC DNA]</scope>
    <source>
        <strain evidence="3 4">MIT 04-9362</strain>
    </source>
</reference>
<comment type="caution">
    <text evidence="3">The sequence shown here is derived from an EMBL/GenBank/DDBJ whole genome shotgun (WGS) entry which is preliminary data.</text>
</comment>
<name>A0A3D8JAM9_9HELI</name>
<organism evidence="3 4">
    <name type="scientific">Helicobacter anseris</name>
    <dbReference type="NCBI Taxonomy" id="375926"/>
    <lineage>
        <taxon>Bacteria</taxon>
        <taxon>Pseudomonadati</taxon>
        <taxon>Campylobacterota</taxon>
        <taxon>Epsilonproteobacteria</taxon>
        <taxon>Campylobacterales</taxon>
        <taxon>Helicobacteraceae</taxon>
        <taxon>Helicobacter</taxon>
    </lineage>
</organism>